<dbReference type="HOGENOM" id="CLU_1572799_0_0_1"/>
<dbReference type="GlyGen" id="Q9LXH7">
    <property type="glycosylation" value="1 site"/>
</dbReference>
<name>Q9LXH7_ARATH</name>
<keyword evidence="5" id="KW-1185">Reference proteome</keyword>
<evidence type="ECO:0000313" key="2">
    <source>
        <dbReference type="Araport" id="AT3G44980"/>
    </source>
</evidence>
<reference evidence="3 5" key="1">
    <citation type="journal article" date="2000" name="Nature">
        <title>Sequence and analysis of chromosome 3 of the plant Arabidopsis thaliana.</title>
        <authorList>
            <consortium name="European Union Chromosome 3 Arabidopsis Sequencing Consortium"/>
            <consortium name="Institute for Genomic Research"/>
            <consortium name="Kazusa DNA Research Institute"/>
            <person name="Salanoubat M."/>
            <person name="Lemcke K."/>
            <person name="Rieger M."/>
            <person name="Ansorge W."/>
            <person name="Unseld M."/>
            <person name="Fartmann B."/>
            <person name="Valle G."/>
            <person name="Blocker H."/>
            <person name="Perez-Alonso M."/>
            <person name="Obermaier B."/>
            <person name="Delseny M."/>
            <person name="Boutry M."/>
            <person name="Grivell L.A."/>
            <person name="Mache R."/>
            <person name="Puigdomenech P."/>
            <person name="De Simone V."/>
            <person name="Choisne N."/>
            <person name="Artiguenave F."/>
            <person name="Robert C."/>
            <person name="Brottier P."/>
            <person name="Wincker P."/>
            <person name="Cattolico L."/>
            <person name="Weissenbach J."/>
            <person name="Saurin W."/>
            <person name="Quetier F."/>
            <person name="Schafer M."/>
            <person name="Muller-Auer S."/>
            <person name="Gabel C."/>
            <person name="Fuchs M."/>
            <person name="Benes V."/>
            <person name="Wurmbach E."/>
            <person name="Drzonek H."/>
            <person name="Erfle H."/>
            <person name="Jordan N."/>
            <person name="Bangert S."/>
            <person name="Wiedelmann R."/>
            <person name="Kranz H."/>
            <person name="Voss H."/>
            <person name="Holland R."/>
            <person name="Brandt P."/>
            <person name="Nyakatura G."/>
            <person name="Vezzi A."/>
            <person name="D'Angelo M."/>
            <person name="Pallavicini A."/>
            <person name="Toppo S."/>
            <person name="Simionati B."/>
            <person name="Conrad A."/>
            <person name="Hornischer K."/>
            <person name="Kauer G."/>
            <person name="Lohnert T.H."/>
            <person name="Nordsiek G."/>
            <person name="Reichelt J."/>
            <person name="Scharfe M."/>
            <person name="Schon O."/>
            <person name="Bargues M."/>
            <person name="Terol J."/>
            <person name="Climent J."/>
            <person name="Navarro P."/>
            <person name="Collado C."/>
            <person name="Perez-Perez A."/>
            <person name="Ottenwalder B."/>
            <person name="Duchemin D."/>
            <person name="Cooke R."/>
            <person name="Laudie M."/>
            <person name="Berger-Llauro C."/>
            <person name="Purnelle B."/>
            <person name="Masuy D."/>
            <person name="de Haan M."/>
            <person name="Maarse A.C."/>
            <person name="Alcaraz J.P."/>
            <person name="Cottet A."/>
            <person name="Casacuberta E."/>
            <person name="Monfort A."/>
            <person name="Argiriou A."/>
            <person name="flores M."/>
            <person name="Liguori R."/>
            <person name="Vitale D."/>
            <person name="Mannhaupt G."/>
            <person name="Haase D."/>
            <person name="Schoof H."/>
            <person name="Rudd S."/>
            <person name="Zaccaria P."/>
            <person name="Mewes H.W."/>
            <person name="Mayer K.F."/>
            <person name="Kaul S."/>
            <person name="Town C.D."/>
            <person name="Koo H.L."/>
            <person name="Tallon L.J."/>
            <person name="Jenkins J."/>
            <person name="Rooney T."/>
            <person name="Rizzo M."/>
            <person name="Walts A."/>
            <person name="Utterback T."/>
            <person name="Fujii C.Y."/>
            <person name="Shea T.P."/>
            <person name="Creasy T.H."/>
            <person name="Haas B."/>
            <person name="Maiti R."/>
            <person name="Wu D."/>
            <person name="Peterson J."/>
            <person name="Van Aken S."/>
            <person name="Pai G."/>
            <person name="Militscher J."/>
            <person name="Sellers P."/>
            <person name="Gill J.E."/>
            <person name="Feldblyum T.V."/>
            <person name="Preuss D."/>
            <person name="Lin X."/>
            <person name="Nierman W.C."/>
            <person name="Salzberg S.L."/>
            <person name="White O."/>
            <person name="Venter J.C."/>
            <person name="Fraser C.M."/>
            <person name="Kaneko T."/>
            <person name="Nakamura Y."/>
            <person name="Sato S."/>
            <person name="Kato T."/>
            <person name="Asamizu E."/>
            <person name="Sasamoto S."/>
            <person name="Kimura T."/>
            <person name="Idesawa K."/>
            <person name="Kawashima K."/>
            <person name="Kishida Y."/>
            <person name="Kiyokawa C."/>
            <person name="Kohara M."/>
            <person name="Matsumoto M."/>
            <person name="Matsuno A."/>
            <person name="Muraki A."/>
            <person name="Nakayama S."/>
            <person name="Nakazaki N."/>
            <person name="Shinpo S."/>
            <person name="Takeuchi C."/>
            <person name="Wada T."/>
            <person name="Watanabe A."/>
            <person name="Yamada M."/>
            <person name="Yasuda M."/>
            <person name="Tabata S."/>
        </authorList>
    </citation>
    <scope>NUCLEOTIDE SEQUENCE [LARGE SCALE GENOMIC DNA]</scope>
    <source>
        <strain evidence="5">cv. Columbia</strain>
    </source>
</reference>
<evidence type="ECO:0000313" key="4">
    <source>
        <dbReference type="EMBL" id="CAB89313.1"/>
    </source>
</evidence>
<dbReference type="KEGG" id="ath:AT3G44980"/>
<proteinExistence type="predicted"/>
<dbReference type="AlphaFoldDB" id="Q9LXH7"/>
<dbReference type="Araport" id="AT3G44980"/>
<evidence type="ECO:0000313" key="5">
    <source>
        <dbReference type="Proteomes" id="UP000006548"/>
    </source>
</evidence>
<reference evidence="3" key="4">
    <citation type="submission" date="2011-02" db="EMBL/GenBank/DDBJ databases">
        <authorList>
            <consortium name="TAIR"/>
            <person name="Swarbreck D."/>
            <person name="Lamesch P."/>
            <person name="Wilks C."/>
            <person name="Huala E."/>
        </authorList>
    </citation>
    <scope>NUCLEOTIDE SEQUENCE</scope>
</reference>
<evidence type="ECO:0000256" key="1">
    <source>
        <dbReference type="SAM" id="MobiDB-lite"/>
    </source>
</evidence>
<reference evidence="4" key="2">
    <citation type="submission" date="2000-04" db="EMBL/GenBank/DDBJ databases">
        <authorList>
            <person name="Jordan N."/>
            <person name="Bangert S."/>
            <person name="Wiedelmann R."/>
            <person name="Voss H."/>
            <person name="Unseld M."/>
            <person name="Mewes H.W."/>
            <person name="Rudd S."/>
            <person name="Lemcke K."/>
            <person name="Mayer K.F.X."/>
            <person name="Quetier F."/>
            <person name="Salanoubat M."/>
        </authorList>
    </citation>
    <scope>NUCLEOTIDE SEQUENCE</scope>
</reference>
<dbReference type="PIR" id="T48974">
    <property type="entry name" value="T48974"/>
</dbReference>
<reference evidence="4" key="3">
    <citation type="submission" date="2000-04" db="EMBL/GenBank/DDBJ databases">
        <authorList>
            <person name="EU Arabidopsis sequencing project"/>
        </authorList>
    </citation>
    <scope>NUCLEOTIDE SEQUENCE</scope>
</reference>
<dbReference type="Proteomes" id="UP000006548">
    <property type="component" value="Chromosome 3"/>
</dbReference>
<reference evidence="5" key="6">
    <citation type="journal article" date="2017" name="Plant J.">
        <title>Araport11: a complete reannotation of the Arabidopsis thaliana reference genome.</title>
        <authorList>
            <person name="Cheng C.Y."/>
            <person name="Krishnakumar V."/>
            <person name="Chan A.P."/>
            <person name="Thibaud-Nissen F."/>
            <person name="Schobel S."/>
            <person name="Town C.D."/>
        </authorList>
    </citation>
    <scope>GENOME REANNOTATION</scope>
    <source>
        <strain evidence="5">cv. Columbia</strain>
    </source>
</reference>
<protein>
    <submittedName>
        <fullName evidence="4">Uncharacterized protein F14D17_50</fullName>
    </submittedName>
</protein>
<dbReference type="iPTMnet" id="Q9LXH7"/>
<dbReference type="EMBL" id="CP002686">
    <property type="protein sequence ID" value="AEE77975.1"/>
    <property type="molecule type" value="Genomic_DNA"/>
</dbReference>
<evidence type="ECO:0000313" key="3">
    <source>
        <dbReference type="EMBL" id="AEE77975.1"/>
    </source>
</evidence>
<sequence>MAELGSSGKKSTLASIANKMYQFARKIEETDFFLSSPNSYKDSIDYTSLKRLEARRLRWRDTDRAIAADICNIARVKGDKSQNGKIEPKWSRKIHPLLSLNRKVWAENELRRRALLQRGDSIAEKSSIGKRDSSRYEREVPTPASFSSTGVGEEIRDSFFDNSVRELNGY</sequence>
<accession>Q9LXH7</accession>
<organism evidence="4">
    <name type="scientific">Arabidopsis thaliana</name>
    <name type="common">Mouse-ear cress</name>
    <dbReference type="NCBI Taxonomy" id="3702"/>
    <lineage>
        <taxon>Eukaryota</taxon>
        <taxon>Viridiplantae</taxon>
        <taxon>Streptophyta</taxon>
        <taxon>Embryophyta</taxon>
        <taxon>Tracheophyta</taxon>
        <taxon>Spermatophyta</taxon>
        <taxon>Magnoliopsida</taxon>
        <taxon>eudicotyledons</taxon>
        <taxon>Gunneridae</taxon>
        <taxon>Pentapetalae</taxon>
        <taxon>rosids</taxon>
        <taxon>malvids</taxon>
        <taxon>Brassicales</taxon>
        <taxon>Brassicaceae</taxon>
        <taxon>Camelineae</taxon>
        <taxon>Arabidopsis</taxon>
    </lineage>
</organism>
<reference evidence="3" key="5">
    <citation type="submission" date="2016-05" db="EMBL/GenBank/DDBJ databases">
        <authorList>
            <person name="Krishnakumar V."/>
            <person name="Cheng C.-Y."/>
            <person name="Chan A.P."/>
            <person name="Schobel S."/>
            <person name="Kim M."/>
            <person name="Ferlanti E.S."/>
            <person name="Belyaeva I."/>
            <person name="Rosen B.D."/>
            <person name="Micklem G."/>
            <person name="Miller J.R."/>
            <person name="Vaughn M."/>
            <person name="Town C.D."/>
        </authorList>
    </citation>
    <scope>NUCLEOTIDE SEQUENCE</scope>
</reference>
<dbReference type="RefSeq" id="NP_190084.1">
    <property type="nucleotide sequence ID" value="NM_114367.1"/>
</dbReference>
<dbReference type="EMBL" id="AL353992">
    <property type="protein sequence ID" value="CAB89313.1"/>
    <property type="molecule type" value="Genomic_DNA"/>
</dbReference>
<dbReference type="PaxDb" id="3702-AT3G44980.1"/>
<feature type="compositionally biased region" description="Basic and acidic residues" evidence="1">
    <location>
        <begin position="126"/>
        <end position="140"/>
    </location>
</feature>
<gene>
    <name evidence="4" type="primary">F14D17_50</name>
    <name evidence="2 3" type="ordered locus">At3g44980</name>
</gene>
<dbReference type="GeneID" id="823633"/>
<dbReference type="SMR" id="Q9LXH7"/>
<feature type="region of interest" description="Disordered" evidence="1">
    <location>
        <begin position="126"/>
        <end position="150"/>
    </location>
</feature>
<dbReference type="ExpressionAtlas" id="Q9LXH7">
    <property type="expression patterns" value="differential"/>
</dbReference>
<dbReference type="TAIR" id="AT3G44980"/>